<feature type="repeat" description="TPR" evidence="8">
    <location>
        <begin position="104"/>
        <end position="137"/>
    </location>
</feature>
<dbReference type="RefSeq" id="WP_120375045.1">
    <property type="nucleotide sequence ID" value="NZ_RCHC01000013.1"/>
</dbReference>
<comment type="caution">
    <text evidence="12">The sequence shown here is derived from an EMBL/GenBank/DDBJ whole genome shotgun (WGS) entry which is preliminary data.</text>
</comment>
<dbReference type="InterPro" id="IPR007655">
    <property type="entry name" value="Slam_C"/>
</dbReference>
<dbReference type="InterPro" id="IPR011990">
    <property type="entry name" value="TPR-like_helical_dom_sf"/>
</dbReference>
<feature type="domain" description="Surface lipoprotein assembly modifier N-terminal TPR repeats region" evidence="11">
    <location>
        <begin position="65"/>
        <end position="160"/>
    </location>
</feature>
<feature type="domain" description="Surface lipoprotein assembly modifier C-terminal" evidence="10">
    <location>
        <begin position="196"/>
        <end position="494"/>
    </location>
</feature>
<reference evidence="12 13" key="1">
    <citation type="submission" date="2018-09" db="EMBL/GenBank/DDBJ databases">
        <title>The draft genome of Acinetobacter sp. strains.</title>
        <authorList>
            <person name="Qin J."/>
            <person name="Feng Y."/>
            <person name="Zong Z."/>
        </authorList>
    </citation>
    <scope>NUCLEOTIDE SEQUENCE [LARGE SCALE GENOMIC DNA]</scope>
    <source>
        <strain evidence="12 13">WCHAc060005</strain>
    </source>
</reference>
<keyword evidence="2" id="KW-1134">Transmembrane beta strand</keyword>
<protein>
    <submittedName>
        <fullName evidence="12">DUF560 domain-containing protein</fullName>
    </submittedName>
</protein>
<accession>A0ABX9TU35</accession>
<evidence type="ECO:0000256" key="3">
    <source>
        <dbReference type="ARBA" id="ARBA00022692"/>
    </source>
</evidence>
<evidence type="ECO:0000313" key="12">
    <source>
        <dbReference type="EMBL" id="RLL20437.1"/>
    </source>
</evidence>
<evidence type="ECO:0000256" key="7">
    <source>
        <dbReference type="ARBA" id="ARBA00023609"/>
    </source>
</evidence>
<evidence type="ECO:0000256" key="1">
    <source>
        <dbReference type="ARBA" id="ARBA00004571"/>
    </source>
</evidence>
<feature type="signal peptide" evidence="9">
    <location>
        <begin position="1"/>
        <end position="19"/>
    </location>
</feature>
<evidence type="ECO:0000256" key="4">
    <source>
        <dbReference type="ARBA" id="ARBA00022729"/>
    </source>
</evidence>
<evidence type="ECO:0000256" key="9">
    <source>
        <dbReference type="SAM" id="SignalP"/>
    </source>
</evidence>
<proteinExistence type="inferred from homology"/>
<keyword evidence="3" id="KW-0812">Transmembrane</keyword>
<dbReference type="InterPro" id="IPR019734">
    <property type="entry name" value="TPR_rpt"/>
</dbReference>
<keyword evidence="4 9" id="KW-0732">Signal</keyword>
<keyword evidence="8" id="KW-0802">TPR repeat</keyword>
<keyword evidence="13" id="KW-1185">Reference proteome</keyword>
<sequence length="494" mass="56808">MQKIKVLSIFMLIPSLIYAADDNDTRLRLEQNLLQQNSEQQQPLKQQQKNDQLPAMTINGETIHINNNLNDLGQALYLAVMQKQWQAARIYLEQYVKLDAYDLALAQFAQGAIARANGQADIAEKLFQDALNLQPANTMIQLELARLLTERQKNKEAVQLFRQVKAQLQQRNDPIAQNIQKTVDVYLNGLKQRDAWQGSVSVGARYASNINSTSEQSSTWIKYAEDQNGNKIPVEQVTRQTEDAINANALDYEATLNKRWSVNGQHGIALKAFGYGRAYDDHQNYNEMTLSLNVGYSYQSQNNQVLLAPVFEHRRYQNASLSNAWGGRAEWMHVLNQKTAFKLEMEAKDIQNTLYANQSGMEYGVFGTVWKNLAKRWTIFGGLDFVDHNSQEQYFTAYQQTGLRLGLSKQFDAGFSTTIFSSLRLRQYDKFNAVLEDQRQDIEQNYMLVLSAPRWAKYGITPNLSYQFNQNNSNVDWLYSYDKHSLSLKLEHRF</sequence>
<feature type="chain" id="PRO_5045973920" evidence="9">
    <location>
        <begin position="20"/>
        <end position="494"/>
    </location>
</feature>
<name>A0ABX9TU35_9GAMM</name>
<evidence type="ECO:0000256" key="6">
    <source>
        <dbReference type="ARBA" id="ARBA00023237"/>
    </source>
</evidence>
<dbReference type="PROSITE" id="PS50005">
    <property type="entry name" value="TPR"/>
    <property type="match status" value="1"/>
</dbReference>
<dbReference type="EMBL" id="RCHC01000013">
    <property type="protein sequence ID" value="RLL20437.1"/>
    <property type="molecule type" value="Genomic_DNA"/>
</dbReference>
<evidence type="ECO:0000256" key="8">
    <source>
        <dbReference type="PROSITE-ProRule" id="PRU00339"/>
    </source>
</evidence>
<keyword evidence="6" id="KW-0998">Cell outer membrane</keyword>
<dbReference type="InterPro" id="IPR057556">
    <property type="entry name" value="TPR_Slam"/>
</dbReference>
<evidence type="ECO:0000259" key="11">
    <source>
        <dbReference type="Pfam" id="PF24575"/>
    </source>
</evidence>
<dbReference type="SUPFAM" id="SSF48452">
    <property type="entry name" value="TPR-like"/>
    <property type="match status" value="1"/>
</dbReference>
<organism evidence="12 13">
    <name type="scientific">Acinetobacter chengduensis</name>
    <dbReference type="NCBI Taxonomy" id="2420890"/>
    <lineage>
        <taxon>Bacteria</taxon>
        <taxon>Pseudomonadati</taxon>
        <taxon>Pseudomonadota</taxon>
        <taxon>Gammaproteobacteria</taxon>
        <taxon>Moraxellales</taxon>
        <taxon>Moraxellaceae</taxon>
        <taxon>Acinetobacter</taxon>
    </lineage>
</organism>
<dbReference type="Pfam" id="PF24575">
    <property type="entry name" value="TPR_Slam"/>
    <property type="match status" value="1"/>
</dbReference>
<evidence type="ECO:0000313" key="13">
    <source>
        <dbReference type="Proteomes" id="UP000280271"/>
    </source>
</evidence>
<evidence type="ECO:0000256" key="2">
    <source>
        <dbReference type="ARBA" id="ARBA00022452"/>
    </source>
</evidence>
<comment type="similarity">
    <text evidence="7">Belongs to the Slam family.</text>
</comment>
<evidence type="ECO:0000256" key="5">
    <source>
        <dbReference type="ARBA" id="ARBA00023136"/>
    </source>
</evidence>
<dbReference type="Proteomes" id="UP000280271">
    <property type="component" value="Unassembled WGS sequence"/>
</dbReference>
<dbReference type="Pfam" id="PF04575">
    <property type="entry name" value="SlipAM"/>
    <property type="match status" value="1"/>
</dbReference>
<comment type="subcellular location">
    <subcellularLocation>
        <location evidence="1">Cell outer membrane</location>
        <topology evidence="1">Multi-pass membrane protein</topology>
    </subcellularLocation>
</comment>
<gene>
    <name evidence="12" type="ORF">D9K81_12345</name>
</gene>
<dbReference type="Gene3D" id="1.25.40.10">
    <property type="entry name" value="Tetratricopeptide repeat domain"/>
    <property type="match status" value="1"/>
</dbReference>
<evidence type="ECO:0000259" key="10">
    <source>
        <dbReference type="Pfam" id="PF04575"/>
    </source>
</evidence>
<keyword evidence="5" id="KW-0472">Membrane</keyword>